<accession>A0A7T9I295</accession>
<dbReference type="SUPFAM" id="SSF55154">
    <property type="entry name" value="CYTH-like phosphatases"/>
    <property type="match status" value="1"/>
</dbReference>
<dbReference type="Gene3D" id="2.40.320.10">
    <property type="entry name" value="Hypothetical Protein Pfu-838710-001"/>
    <property type="match status" value="1"/>
</dbReference>
<gene>
    <name evidence="1" type="ORF">IPJ89_05115</name>
</gene>
<protein>
    <submittedName>
        <fullName evidence="1">Uncharacterized protein</fullName>
    </submittedName>
</protein>
<reference evidence="1" key="1">
    <citation type="submission" date="2020-11" db="EMBL/GenBank/DDBJ databases">
        <title>Connecting structure to function with the recovery of over 1000 high-quality activated sludge metagenome-assembled genomes encoding full-length rRNA genes using long-read sequencing.</title>
        <authorList>
            <person name="Singleton C.M."/>
            <person name="Petriglieri F."/>
            <person name="Kristensen J.M."/>
            <person name="Kirkegaard R.H."/>
            <person name="Michaelsen T.Y."/>
            <person name="Andersen M.H."/>
            <person name="Karst S.M."/>
            <person name="Dueholm M.S."/>
            <person name="Nielsen P.H."/>
            <person name="Albertsen M."/>
        </authorList>
    </citation>
    <scope>NUCLEOTIDE SEQUENCE</scope>
    <source>
        <strain evidence="1">Fred_18-Q3-R57-64_BAT3C.431</strain>
    </source>
</reference>
<dbReference type="InterPro" id="IPR033469">
    <property type="entry name" value="CYTH-like_dom_sf"/>
</dbReference>
<dbReference type="Proteomes" id="UP000596004">
    <property type="component" value="Chromosome"/>
</dbReference>
<name>A0A7T9I295_9ARCH</name>
<dbReference type="EMBL" id="CP064981">
    <property type="protein sequence ID" value="QQR92497.1"/>
    <property type="molecule type" value="Genomic_DNA"/>
</dbReference>
<evidence type="ECO:0000313" key="1">
    <source>
        <dbReference type="EMBL" id="QQR92497.1"/>
    </source>
</evidence>
<proteinExistence type="predicted"/>
<dbReference type="AlphaFoldDB" id="A0A7T9I295"/>
<sequence length="69" mass="7918">MPHASNIIELDVFRGKHHGLVIAEVKFKDEQSLHAFQAPTFFGKEIDGIEQLAGWVLYGMNYEELKLFL</sequence>
<organism evidence="1">
    <name type="scientific">Candidatus Iainarchaeum sp</name>
    <dbReference type="NCBI Taxonomy" id="3101447"/>
    <lineage>
        <taxon>Archaea</taxon>
        <taxon>Candidatus Iainarchaeota</taxon>
        <taxon>Candidatus Iainarchaeia</taxon>
        <taxon>Candidatus Iainarchaeales</taxon>
        <taxon>Candidatus Iainarchaeaceae</taxon>
        <taxon>Candidatus Iainarchaeum</taxon>
    </lineage>
</organism>